<dbReference type="KEGG" id="ztr:MYCGRDRAFT_94431"/>
<reference evidence="1 2" key="1">
    <citation type="journal article" date="2011" name="PLoS Genet.">
        <title>Finished genome of the fungal wheat pathogen Mycosphaerella graminicola reveals dispensome structure, chromosome plasticity, and stealth pathogenesis.</title>
        <authorList>
            <person name="Goodwin S.B."/>
            <person name="Ben M'barek S."/>
            <person name="Dhillon B."/>
            <person name="Wittenberg A.H.J."/>
            <person name="Crane C.F."/>
            <person name="Hane J.K."/>
            <person name="Foster A.J."/>
            <person name="Van der Lee T.A.J."/>
            <person name="Grimwood J."/>
            <person name="Aerts A."/>
            <person name="Antoniw J."/>
            <person name="Bailey A."/>
            <person name="Bluhm B."/>
            <person name="Bowler J."/>
            <person name="Bristow J."/>
            <person name="van der Burgt A."/>
            <person name="Canto-Canche B."/>
            <person name="Churchill A.C.L."/>
            <person name="Conde-Ferraez L."/>
            <person name="Cools H.J."/>
            <person name="Coutinho P.M."/>
            <person name="Csukai M."/>
            <person name="Dehal P."/>
            <person name="De Wit P."/>
            <person name="Donzelli B."/>
            <person name="van de Geest H.C."/>
            <person name="van Ham R.C.H.J."/>
            <person name="Hammond-Kosack K.E."/>
            <person name="Henrissat B."/>
            <person name="Kilian A."/>
            <person name="Kobayashi A.K."/>
            <person name="Koopmann E."/>
            <person name="Kourmpetis Y."/>
            <person name="Kuzniar A."/>
            <person name="Lindquist E."/>
            <person name="Lombard V."/>
            <person name="Maliepaard C."/>
            <person name="Martins N."/>
            <person name="Mehrabi R."/>
            <person name="Nap J.P.H."/>
            <person name="Ponomarenko A."/>
            <person name="Rudd J.J."/>
            <person name="Salamov A."/>
            <person name="Schmutz J."/>
            <person name="Schouten H.J."/>
            <person name="Shapiro H."/>
            <person name="Stergiopoulos I."/>
            <person name="Torriani S.F.F."/>
            <person name="Tu H."/>
            <person name="de Vries R.P."/>
            <person name="Waalwijk C."/>
            <person name="Ware S.B."/>
            <person name="Wiebenga A."/>
            <person name="Zwiers L.-H."/>
            <person name="Oliver R.P."/>
            <person name="Grigoriev I.V."/>
            <person name="Kema G.H.J."/>
        </authorList>
    </citation>
    <scope>NUCLEOTIDE SEQUENCE [LARGE SCALE GENOMIC DNA]</scope>
    <source>
        <strain evidence="2">CBS 115943 / IPO323</strain>
    </source>
</reference>
<dbReference type="VEuPathDB" id="FungiDB:ZTRI_7.293"/>
<dbReference type="Proteomes" id="UP000008062">
    <property type="component" value="Chromosome 7"/>
</dbReference>
<dbReference type="InParanoid" id="F9XFN5"/>
<dbReference type="EMBL" id="CM001202">
    <property type="protein sequence ID" value="EGP85658.1"/>
    <property type="molecule type" value="Genomic_DNA"/>
</dbReference>
<sequence length="130" mass="13893">MSTGTIGVSSPYHCIALFIRQALRRSSFVLAHAIGMFAAPFITPKSQLSDFVGLRCGSSGLQSRIQEGLMAITPQKSLPETAGTFSLANQTRHLIDHCHSSGSKKSCGRGRDYDAHAAECAIRQLTDAGL</sequence>
<name>F9XFN5_ZYMTI</name>
<gene>
    <name evidence="1" type="ORF">MYCGRDRAFT_94431</name>
</gene>
<keyword evidence="2" id="KW-1185">Reference proteome</keyword>
<dbReference type="RefSeq" id="XP_003850682.1">
    <property type="nucleotide sequence ID" value="XM_003850634.1"/>
</dbReference>
<dbReference type="HOGENOM" id="CLU_1939777_0_0_1"/>
<proteinExistence type="predicted"/>
<evidence type="ECO:0000313" key="2">
    <source>
        <dbReference type="Proteomes" id="UP000008062"/>
    </source>
</evidence>
<accession>F9XFN5</accession>
<dbReference type="AlphaFoldDB" id="F9XFN5"/>
<dbReference type="GeneID" id="13397420"/>
<protein>
    <submittedName>
        <fullName evidence="1">Uncharacterized protein</fullName>
    </submittedName>
</protein>
<evidence type="ECO:0000313" key="1">
    <source>
        <dbReference type="EMBL" id="EGP85658.1"/>
    </source>
</evidence>
<organism evidence="1 2">
    <name type="scientific">Zymoseptoria tritici (strain CBS 115943 / IPO323)</name>
    <name type="common">Speckled leaf blotch fungus</name>
    <name type="synonym">Septoria tritici</name>
    <dbReference type="NCBI Taxonomy" id="336722"/>
    <lineage>
        <taxon>Eukaryota</taxon>
        <taxon>Fungi</taxon>
        <taxon>Dikarya</taxon>
        <taxon>Ascomycota</taxon>
        <taxon>Pezizomycotina</taxon>
        <taxon>Dothideomycetes</taxon>
        <taxon>Dothideomycetidae</taxon>
        <taxon>Mycosphaerellales</taxon>
        <taxon>Mycosphaerellaceae</taxon>
        <taxon>Zymoseptoria</taxon>
    </lineage>
</organism>